<proteinExistence type="predicted"/>
<evidence type="ECO:0000313" key="1">
    <source>
        <dbReference type="EMBL" id="DAF64213.1"/>
    </source>
</evidence>
<name>A0A8S5TLP5_9CAUD</name>
<sequence length="31" mass="3483">MLCLSAANTLSYPTVIARNTKAMQTRRITEK</sequence>
<reference evidence="1" key="1">
    <citation type="journal article" date="2021" name="Proc. Natl. Acad. Sci. U.S.A.">
        <title>A Catalog of Tens of Thousands of Viruses from Human Metagenomes Reveals Hidden Associations with Chronic Diseases.</title>
        <authorList>
            <person name="Tisza M.J."/>
            <person name="Buck C.B."/>
        </authorList>
    </citation>
    <scope>NUCLEOTIDE SEQUENCE</scope>
    <source>
        <strain evidence="1">CtKgQ2</strain>
    </source>
</reference>
<organism evidence="1">
    <name type="scientific">Siphoviridae sp. ctKgQ2</name>
    <dbReference type="NCBI Taxonomy" id="2827842"/>
    <lineage>
        <taxon>Viruses</taxon>
        <taxon>Duplodnaviria</taxon>
        <taxon>Heunggongvirae</taxon>
        <taxon>Uroviricota</taxon>
        <taxon>Caudoviricetes</taxon>
    </lineage>
</organism>
<dbReference type="EMBL" id="BK032853">
    <property type="protein sequence ID" value="DAF64213.1"/>
    <property type="molecule type" value="Genomic_DNA"/>
</dbReference>
<protein>
    <submittedName>
        <fullName evidence="1">Uncharacterized protein</fullName>
    </submittedName>
</protein>
<accession>A0A8S5TLP5</accession>